<organism evidence="2 3">
    <name type="scientific">Halocaridina rubra</name>
    <name type="common">Hawaiian red shrimp</name>
    <dbReference type="NCBI Taxonomy" id="373956"/>
    <lineage>
        <taxon>Eukaryota</taxon>
        <taxon>Metazoa</taxon>
        <taxon>Ecdysozoa</taxon>
        <taxon>Arthropoda</taxon>
        <taxon>Crustacea</taxon>
        <taxon>Multicrustacea</taxon>
        <taxon>Malacostraca</taxon>
        <taxon>Eumalacostraca</taxon>
        <taxon>Eucarida</taxon>
        <taxon>Decapoda</taxon>
        <taxon>Pleocyemata</taxon>
        <taxon>Caridea</taxon>
        <taxon>Atyoidea</taxon>
        <taxon>Atyidae</taxon>
        <taxon>Halocaridina</taxon>
    </lineage>
</organism>
<proteinExistence type="predicted"/>
<dbReference type="Proteomes" id="UP001381693">
    <property type="component" value="Unassembled WGS sequence"/>
</dbReference>
<feature type="transmembrane region" description="Helical" evidence="1">
    <location>
        <begin position="99"/>
        <end position="119"/>
    </location>
</feature>
<dbReference type="AlphaFoldDB" id="A0AAN8WHJ9"/>
<reference evidence="2 3" key="1">
    <citation type="submission" date="2023-11" db="EMBL/GenBank/DDBJ databases">
        <title>Halocaridina rubra genome assembly.</title>
        <authorList>
            <person name="Smith C."/>
        </authorList>
    </citation>
    <scope>NUCLEOTIDE SEQUENCE [LARGE SCALE GENOMIC DNA]</scope>
    <source>
        <strain evidence="2">EP-1</strain>
        <tissue evidence="2">Whole</tissue>
    </source>
</reference>
<keyword evidence="1" id="KW-1133">Transmembrane helix</keyword>
<feature type="transmembrane region" description="Helical" evidence="1">
    <location>
        <begin position="15"/>
        <end position="34"/>
    </location>
</feature>
<name>A0AAN8WHJ9_HALRR</name>
<feature type="transmembrane region" description="Helical" evidence="1">
    <location>
        <begin position="71"/>
        <end position="93"/>
    </location>
</feature>
<feature type="transmembrane region" description="Helical" evidence="1">
    <location>
        <begin position="40"/>
        <end position="59"/>
    </location>
</feature>
<evidence type="ECO:0008006" key="4">
    <source>
        <dbReference type="Google" id="ProtNLM"/>
    </source>
</evidence>
<keyword evidence="1" id="KW-0812">Transmembrane</keyword>
<keyword evidence="3" id="KW-1185">Reference proteome</keyword>
<protein>
    <recommendedName>
        <fullName evidence="4">MARVEL domain-containing protein</fullName>
    </recommendedName>
</protein>
<gene>
    <name evidence="2" type="ORF">SK128_004169</name>
</gene>
<sequence>MAETGVAYVLTPRGILKILEFVLIVIVVGLWFGMSTGWRFFVTGAILSTLYSTIALGVQNIIMGPSRVAELILYGLQGLFLIISAIIIFAKIGSSLSNATGAFCIILGVVLGVDIFFTIKATDDLTS</sequence>
<evidence type="ECO:0000313" key="3">
    <source>
        <dbReference type="Proteomes" id="UP001381693"/>
    </source>
</evidence>
<evidence type="ECO:0000256" key="1">
    <source>
        <dbReference type="SAM" id="Phobius"/>
    </source>
</evidence>
<evidence type="ECO:0000313" key="2">
    <source>
        <dbReference type="EMBL" id="KAK7066312.1"/>
    </source>
</evidence>
<comment type="caution">
    <text evidence="2">The sequence shown here is derived from an EMBL/GenBank/DDBJ whole genome shotgun (WGS) entry which is preliminary data.</text>
</comment>
<keyword evidence="1" id="KW-0472">Membrane</keyword>
<dbReference type="EMBL" id="JAXCGZ010019266">
    <property type="protein sequence ID" value="KAK7066312.1"/>
    <property type="molecule type" value="Genomic_DNA"/>
</dbReference>
<accession>A0AAN8WHJ9</accession>